<keyword evidence="3" id="KW-0804">Transcription</keyword>
<proteinExistence type="predicted"/>
<dbReference type="SUPFAM" id="SSF46785">
    <property type="entry name" value="Winged helix' DNA-binding domain"/>
    <property type="match status" value="1"/>
</dbReference>
<dbReference type="GO" id="GO:0003677">
    <property type="term" value="F:DNA binding"/>
    <property type="evidence" value="ECO:0007669"/>
    <property type="project" value="UniProtKB-KW"/>
</dbReference>
<dbReference type="CDD" id="cd00038">
    <property type="entry name" value="CAP_ED"/>
    <property type="match status" value="1"/>
</dbReference>
<dbReference type="SUPFAM" id="SSF51206">
    <property type="entry name" value="cAMP-binding domain-like"/>
    <property type="match status" value="1"/>
</dbReference>
<evidence type="ECO:0000259" key="5">
    <source>
        <dbReference type="PROSITE" id="PS51063"/>
    </source>
</evidence>
<sequence length="228" mass="24919">MSHIDVGALLKHQPLFQQLSERQILALVSHTHEVRGAKGQMIFQRGDPCEGLFVVVYGRVKLAIPSQQGAEKVVEIIHPGQSFAEAVMFLGRPYPVFAQFLEDGMLLKIRAEGILGAIDSDTGFARSLLAGLSLRLHGMLRDVERYSLENAQQRVIGYLLQYVGDTPGELGAVVELDIHKNLIASRLNLTPETFSRVLQQLGKAGLLRVEGKTITIPNTAALAGWGGE</sequence>
<dbReference type="Proteomes" id="UP000645257">
    <property type="component" value="Unassembled WGS sequence"/>
</dbReference>
<dbReference type="PROSITE" id="PS51063">
    <property type="entry name" value="HTH_CRP_2"/>
    <property type="match status" value="1"/>
</dbReference>
<dbReference type="InterPro" id="IPR014710">
    <property type="entry name" value="RmlC-like_jellyroll"/>
</dbReference>
<dbReference type="Gene3D" id="2.60.120.10">
    <property type="entry name" value="Jelly Rolls"/>
    <property type="match status" value="1"/>
</dbReference>
<dbReference type="InterPro" id="IPR036390">
    <property type="entry name" value="WH_DNA-bd_sf"/>
</dbReference>
<dbReference type="InterPro" id="IPR000595">
    <property type="entry name" value="cNMP-bd_dom"/>
</dbReference>
<protein>
    <submittedName>
        <fullName evidence="6">Regulatory protein</fullName>
    </submittedName>
</protein>
<organism evidence="6 7">
    <name type="scientific">Paludibacterium paludis</name>
    <dbReference type="NCBI Taxonomy" id="1225769"/>
    <lineage>
        <taxon>Bacteria</taxon>
        <taxon>Pseudomonadati</taxon>
        <taxon>Pseudomonadota</taxon>
        <taxon>Betaproteobacteria</taxon>
        <taxon>Neisseriales</taxon>
        <taxon>Chromobacteriaceae</taxon>
        <taxon>Paludibacterium</taxon>
    </lineage>
</organism>
<accession>A0A918UBH7</accession>
<evidence type="ECO:0000256" key="3">
    <source>
        <dbReference type="ARBA" id="ARBA00023163"/>
    </source>
</evidence>
<keyword evidence="2" id="KW-0238">DNA-binding</keyword>
<gene>
    <name evidence="6" type="ORF">GCM10011289_31050</name>
</gene>
<dbReference type="RefSeq" id="WP_189535997.1">
    <property type="nucleotide sequence ID" value="NZ_BMYX01000021.1"/>
</dbReference>
<keyword evidence="1" id="KW-0805">Transcription regulation</keyword>
<feature type="domain" description="HTH crp-type" evidence="5">
    <location>
        <begin position="149"/>
        <end position="220"/>
    </location>
</feature>
<dbReference type="GO" id="GO:0003700">
    <property type="term" value="F:DNA-binding transcription factor activity"/>
    <property type="evidence" value="ECO:0007669"/>
    <property type="project" value="TreeGrafter"/>
</dbReference>
<dbReference type="SMART" id="SM00419">
    <property type="entry name" value="HTH_CRP"/>
    <property type="match status" value="1"/>
</dbReference>
<dbReference type="InterPro" id="IPR036388">
    <property type="entry name" value="WH-like_DNA-bd_sf"/>
</dbReference>
<evidence type="ECO:0000313" key="7">
    <source>
        <dbReference type="Proteomes" id="UP000645257"/>
    </source>
</evidence>
<evidence type="ECO:0000313" key="6">
    <source>
        <dbReference type="EMBL" id="GGY25273.1"/>
    </source>
</evidence>
<keyword evidence="7" id="KW-1185">Reference proteome</keyword>
<dbReference type="SMART" id="SM00100">
    <property type="entry name" value="cNMP"/>
    <property type="match status" value="1"/>
</dbReference>
<dbReference type="InterPro" id="IPR050397">
    <property type="entry name" value="Env_Response_Regulators"/>
</dbReference>
<dbReference type="InterPro" id="IPR018490">
    <property type="entry name" value="cNMP-bd_dom_sf"/>
</dbReference>
<name>A0A918UBH7_9NEIS</name>
<dbReference type="Pfam" id="PF00027">
    <property type="entry name" value="cNMP_binding"/>
    <property type="match status" value="1"/>
</dbReference>
<dbReference type="EMBL" id="BMYX01000021">
    <property type="protein sequence ID" value="GGY25273.1"/>
    <property type="molecule type" value="Genomic_DNA"/>
</dbReference>
<reference evidence="6" key="1">
    <citation type="journal article" date="2014" name="Int. J. Syst. Evol. Microbiol.">
        <title>Complete genome sequence of Corynebacterium casei LMG S-19264T (=DSM 44701T), isolated from a smear-ripened cheese.</title>
        <authorList>
            <consortium name="US DOE Joint Genome Institute (JGI-PGF)"/>
            <person name="Walter F."/>
            <person name="Albersmeier A."/>
            <person name="Kalinowski J."/>
            <person name="Ruckert C."/>
        </authorList>
    </citation>
    <scope>NUCLEOTIDE SEQUENCE</scope>
    <source>
        <strain evidence="6">KCTC 32182</strain>
    </source>
</reference>
<dbReference type="GO" id="GO:0005829">
    <property type="term" value="C:cytosol"/>
    <property type="evidence" value="ECO:0007669"/>
    <property type="project" value="TreeGrafter"/>
</dbReference>
<dbReference type="Pfam" id="PF13545">
    <property type="entry name" value="HTH_Crp_2"/>
    <property type="match status" value="1"/>
</dbReference>
<evidence type="ECO:0000256" key="1">
    <source>
        <dbReference type="ARBA" id="ARBA00023015"/>
    </source>
</evidence>
<dbReference type="Gene3D" id="1.10.10.10">
    <property type="entry name" value="Winged helix-like DNA-binding domain superfamily/Winged helix DNA-binding domain"/>
    <property type="match status" value="1"/>
</dbReference>
<dbReference type="PANTHER" id="PTHR24567:SF68">
    <property type="entry name" value="DNA-BINDING TRANSCRIPTIONAL DUAL REGULATOR CRP"/>
    <property type="match status" value="1"/>
</dbReference>
<dbReference type="InterPro" id="IPR012318">
    <property type="entry name" value="HTH_CRP"/>
</dbReference>
<reference evidence="6" key="2">
    <citation type="submission" date="2020-09" db="EMBL/GenBank/DDBJ databases">
        <authorList>
            <person name="Sun Q."/>
            <person name="Kim S."/>
        </authorList>
    </citation>
    <scope>NUCLEOTIDE SEQUENCE</scope>
    <source>
        <strain evidence="6">KCTC 32182</strain>
    </source>
</reference>
<dbReference type="PROSITE" id="PS50042">
    <property type="entry name" value="CNMP_BINDING_3"/>
    <property type="match status" value="1"/>
</dbReference>
<dbReference type="PANTHER" id="PTHR24567">
    <property type="entry name" value="CRP FAMILY TRANSCRIPTIONAL REGULATORY PROTEIN"/>
    <property type="match status" value="1"/>
</dbReference>
<feature type="domain" description="Cyclic nucleotide-binding" evidence="4">
    <location>
        <begin position="15"/>
        <end position="93"/>
    </location>
</feature>
<comment type="caution">
    <text evidence="6">The sequence shown here is derived from an EMBL/GenBank/DDBJ whole genome shotgun (WGS) entry which is preliminary data.</text>
</comment>
<evidence type="ECO:0000259" key="4">
    <source>
        <dbReference type="PROSITE" id="PS50042"/>
    </source>
</evidence>
<evidence type="ECO:0000256" key="2">
    <source>
        <dbReference type="ARBA" id="ARBA00023125"/>
    </source>
</evidence>
<dbReference type="AlphaFoldDB" id="A0A918UBH7"/>